<accession>A0A0D6MKG3</accession>
<dbReference type="Pfam" id="PF25876">
    <property type="entry name" value="HH_MFP_RND"/>
    <property type="match status" value="1"/>
</dbReference>
<proteinExistence type="inferred from homology"/>
<dbReference type="InterPro" id="IPR058625">
    <property type="entry name" value="MdtA-like_BSH"/>
</dbReference>
<dbReference type="PANTHER" id="PTHR30469:SF37">
    <property type="entry name" value="RAGD PROTEIN"/>
    <property type="match status" value="1"/>
</dbReference>
<feature type="coiled-coil region" evidence="4">
    <location>
        <begin position="116"/>
        <end position="143"/>
    </location>
</feature>
<dbReference type="EMBL" id="BALE01000013">
    <property type="protein sequence ID" value="GAN53966.1"/>
    <property type="molecule type" value="Genomic_DNA"/>
</dbReference>
<sequence length="394" mass="41218">MSEPTSFHIPDDRRSVGLGPFLGLGLIVAIGYGLYAHVERGAATRALAMERQTLVPDVRTMRVHAAADPVMLDLPGETAPQETAAIGARASGYIEKRFVDIGSVVKAGQVLAIIRAPELDAQVARAQAALAQARANLNLAKVTARRSSSLVGNGAVSKQNFDVDRITQSARDAEQKAADAAYAETAQRQAYTTLTAPFDGVVTVRNVEVGDLVSADSAGAMPLFVVARTDRLRVRVHVPQEEAHAIAVGTTGTVTVPGRAGQGFDGVVARTGHALERDSRMLPVEIELDNRDGRLAAGLYASVHFALKRDAGAIVIPSEALSYEADGLSVETVSPDNRIQVRHVSVGRDFGAAIEVTGGLPDGSQLVVHPASSLHDGSKVAPRLDPQTAAGAGG</sequence>
<keyword evidence="6" id="KW-0472">Membrane</keyword>
<keyword evidence="4" id="KW-0175">Coiled coil</keyword>
<dbReference type="Gene3D" id="2.40.420.20">
    <property type="match status" value="1"/>
</dbReference>
<comment type="caution">
    <text evidence="11">The sequence shown here is derived from an EMBL/GenBank/DDBJ whole genome shotgun (WGS) entry which is preliminary data.</text>
</comment>
<dbReference type="Gene3D" id="2.40.30.170">
    <property type="match status" value="1"/>
</dbReference>
<feature type="transmembrane region" description="Helical" evidence="6">
    <location>
        <begin position="16"/>
        <end position="35"/>
    </location>
</feature>
<feature type="region of interest" description="Disordered" evidence="5">
    <location>
        <begin position="371"/>
        <end position="394"/>
    </location>
</feature>
<feature type="domain" description="CusB-like beta-barrel" evidence="9">
    <location>
        <begin position="234"/>
        <end position="306"/>
    </location>
</feature>
<comment type="subcellular location">
    <subcellularLocation>
        <location evidence="1">Cell envelope</location>
    </subcellularLocation>
</comment>
<evidence type="ECO:0000256" key="5">
    <source>
        <dbReference type="SAM" id="MobiDB-lite"/>
    </source>
</evidence>
<gene>
    <name evidence="11" type="ORF">Tasa_013_005</name>
</gene>
<dbReference type="SUPFAM" id="SSF111369">
    <property type="entry name" value="HlyD-like secretion proteins"/>
    <property type="match status" value="1"/>
</dbReference>
<dbReference type="GO" id="GO:0015562">
    <property type="term" value="F:efflux transmembrane transporter activity"/>
    <property type="evidence" value="ECO:0007669"/>
    <property type="project" value="TreeGrafter"/>
</dbReference>
<evidence type="ECO:0000256" key="2">
    <source>
        <dbReference type="ARBA" id="ARBA00009477"/>
    </source>
</evidence>
<keyword evidence="6" id="KW-1133">Transmembrane helix</keyword>
<keyword evidence="6" id="KW-0812">Transmembrane</keyword>
<evidence type="ECO:0000259" key="10">
    <source>
        <dbReference type="Pfam" id="PF25967"/>
    </source>
</evidence>
<protein>
    <submittedName>
        <fullName evidence="11">Membrane fusion protein MtrC</fullName>
    </submittedName>
</protein>
<dbReference type="Pfam" id="PF25917">
    <property type="entry name" value="BSH_RND"/>
    <property type="match status" value="1"/>
</dbReference>
<keyword evidence="3" id="KW-0813">Transport</keyword>
<dbReference type="Gene3D" id="1.10.287.470">
    <property type="entry name" value="Helix hairpin bin"/>
    <property type="match status" value="1"/>
</dbReference>
<feature type="domain" description="Multidrug resistance protein MdtA-like barrel-sandwich hybrid" evidence="8">
    <location>
        <begin position="82"/>
        <end position="218"/>
    </location>
</feature>
<comment type="similarity">
    <text evidence="2">Belongs to the membrane fusion protein (MFP) (TC 8.A.1) family.</text>
</comment>
<organism evidence="11 12">
    <name type="scientific">Tanticharoenia sakaeratensis NBRC 103193</name>
    <dbReference type="NCBI Taxonomy" id="1231623"/>
    <lineage>
        <taxon>Bacteria</taxon>
        <taxon>Pseudomonadati</taxon>
        <taxon>Pseudomonadota</taxon>
        <taxon>Alphaproteobacteria</taxon>
        <taxon>Acetobacterales</taxon>
        <taxon>Acetobacteraceae</taxon>
        <taxon>Tanticharoenia</taxon>
    </lineage>
</organism>
<dbReference type="InterPro" id="IPR058624">
    <property type="entry name" value="MdtA-like_HH"/>
</dbReference>
<dbReference type="RefSeq" id="WP_053053734.1">
    <property type="nucleotide sequence ID" value="NZ_BALE01000013.1"/>
</dbReference>
<evidence type="ECO:0000259" key="8">
    <source>
        <dbReference type="Pfam" id="PF25917"/>
    </source>
</evidence>
<dbReference type="GO" id="GO:1990281">
    <property type="term" value="C:efflux pump complex"/>
    <property type="evidence" value="ECO:0007669"/>
    <property type="project" value="TreeGrafter"/>
</dbReference>
<evidence type="ECO:0000313" key="12">
    <source>
        <dbReference type="Proteomes" id="UP000032679"/>
    </source>
</evidence>
<keyword evidence="12" id="KW-1185">Reference proteome</keyword>
<evidence type="ECO:0000259" key="9">
    <source>
        <dbReference type="Pfam" id="PF25954"/>
    </source>
</evidence>
<dbReference type="Pfam" id="PF25954">
    <property type="entry name" value="Beta-barrel_RND_2"/>
    <property type="match status" value="1"/>
</dbReference>
<reference evidence="11 12" key="1">
    <citation type="submission" date="2012-10" db="EMBL/GenBank/DDBJ databases">
        <title>Genome sequencing of Tanticharoenia sakaeratensis NBRC 103193.</title>
        <authorList>
            <person name="Azuma Y."/>
            <person name="Hadano H."/>
            <person name="Hirakawa H."/>
            <person name="Matsushita K."/>
        </authorList>
    </citation>
    <scope>NUCLEOTIDE SEQUENCE [LARGE SCALE GENOMIC DNA]</scope>
    <source>
        <strain evidence="11 12">NBRC 103193</strain>
    </source>
</reference>
<dbReference type="InterPro" id="IPR058627">
    <property type="entry name" value="MdtA-like_C"/>
</dbReference>
<evidence type="ECO:0000256" key="1">
    <source>
        <dbReference type="ARBA" id="ARBA00004196"/>
    </source>
</evidence>
<dbReference type="Gene3D" id="2.40.50.100">
    <property type="match status" value="1"/>
</dbReference>
<name>A0A0D6MKG3_9PROT</name>
<evidence type="ECO:0000256" key="4">
    <source>
        <dbReference type="SAM" id="Coils"/>
    </source>
</evidence>
<dbReference type="OrthoDB" id="9806939at2"/>
<dbReference type="Pfam" id="PF25967">
    <property type="entry name" value="RND-MFP_C"/>
    <property type="match status" value="1"/>
</dbReference>
<dbReference type="STRING" id="1231623.Tasa_013_005"/>
<dbReference type="PANTHER" id="PTHR30469">
    <property type="entry name" value="MULTIDRUG RESISTANCE PROTEIN MDTA"/>
    <property type="match status" value="1"/>
</dbReference>
<evidence type="ECO:0000256" key="3">
    <source>
        <dbReference type="ARBA" id="ARBA00022448"/>
    </source>
</evidence>
<evidence type="ECO:0000256" key="6">
    <source>
        <dbReference type="SAM" id="Phobius"/>
    </source>
</evidence>
<feature type="domain" description="Multidrug resistance protein MdtA-like C-terminal permuted SH3" evidence="10">
    <location>
        <begin position="313"/>
        <end position="369"/>
    </location>
</feature>
<evidence type="ECO:0000259" key="7">
    <source>
        <dbReference type="Pfam" id="PF25876"/>
    </source>
</evidence>
<feature type="domain" description="Multidrug resistance protein MdtA-like alpha-helical hairpin" evidence="7">
    <location>
        <begin position="123"/>
        <end position="189"/>
    </location>
</feature>
<dbReference type="Proteomes" id="UP000032679">
    <property type="component" value="Unassembled WGS sequence"/>
</dbReference>
<evidence type="ECO:0000313" key="11">
    <source>
        <dbReference type="EMBL" id="GAN53966.1"/>
    </source>
</evidence>
<dbReference type="InterPro" id="IPR058792">
    <property type="entry name" value="Beta-barrel_RND_2"/>
</dbReference>
<dbReference type="NCBIfam" id="TIGR01730">
    <property type="entry name" value="RND_mfp"/>
    <property type="match status" value="1"/>
</dbReference>
<dbReference type="AlphaFoldDB" id="A0A0D6MKG3"/>
<dbReference type="InterPro" id="IPR006143">
    <property type="entry name" value="RND_pump_MFP"/>
</dbReference>